<dbReference type="PROSITE" id="PS50903">
    <property type="entry name" value="RUBREDOXIN_LIKE"/>
    <property type="match status" value="2"/>
</dbReference>
<dbReference type="EMBL" id="JACRTD010000007">
    <property type="protein sequence ID" value="MBC8585993.1"/>
    <property type="molecule type" value="Genomic_DNA"/>
</dbReference>
<evidence type="ECO:0000313" key="7">
    <source>
        <dbReference type="EMBL" id="MBC8585993.1"/>
    </source>
</evidence>
<protein>
    <submittedName>
        <fullName evidence="7">Rubredoxin</fullName>
    </submittedName>
</protein>
<comment type="caution">
    <text evidence="7">The sequence shown here is derived from an EMBL/GenBank/DDBJ whole genome shotgun (WGS) entry which is preliminary data.</text>
</comment>
<feature type="domain" description="Rubredoxin-like" evidence="6">
    <location>
        <begin position="1"/>
        <end position="44"/>
    </location>
</feature>
<dbReference type="InterPro" id="IPR024934">
    <property type="entry name" value="Rubredoxin-like_dom"/>
</dbReference>
<sequence length="212" mass="23422">MGKWICRICGYVYDEEKEGKPFADLPDTWVCPLCGADKGSFAPEKEEAPKPPAASIQITEEMKQLSVGELSALCSNLARGCEKQYKDQEAALFRQLADFFDCAVPAVPDADIAKLSALIQGDLEEGYPALRGAAQQVSDRGTQRICVWGEKVTNILNSLVQRYQREGEAFLENTQVWVCTVCGFVYVGDKSPELCPVCKVPAWKFEKIEGRG</sequence>
<keyword evidence="2" id="KW-0813">Transport</keyword>
<keyword evidence="3" id="KW-0479">Metal-binding</keyword>
<evidence type="ECO:0000256" key="1">
    <source>
        <dbReference type="ARBA" id="ARBA00001965"/>
    </source>
</evidence>
<dbReference type="InterPro" id="IPR018527">
    <property type="entry name" value="Rubredoxin_Fe_BS"/>
</dbReference>
<dbReference type="CDD" id="cd00730">
    <property type="entry name" value="rubredoxin"/>
    <property type="match status" value="1"/>
</dbReference>
<dbReference type="CDD" id="cd00729">
    <property type="entry name" value="rubredoxin_SM"/>
    <property type="match status" value="1"/>
</dbReference>
<dbReference type="SUPFAM" id="SSF57802">
    <property type="entry name" value="Rubredoxin-like"/>
    <property type="match status" value="2"/>
</dbReference>
<reference evidence="7" key="1">
    <citation type="submission" date="2020-08" db="EMBL/GenBank/DDBJ databases">
        <title>Genome public.</title>
        <authorList>
            <person name="Liu C."/>
            <person name="Sun Q."/>
        </authorList>
    </citation>
    <scope>NUCLEOTIDE SEQUENCE</scope>
    <source>
        <strain evidence="7">NSJ-64</strain>
    </source>
</reference>
<evidence type="ECO:0000256" key="2">
    <source>
        <dbReference type="ARBA" id="ARBA00022448"/>
    </source>
</evidence>
<dbReference type="Pfam" id="PF00301">
    <property type="entry name" value="Rubredoxin"/>
    <property type="match status" value="1"/>
</dbReference>
<proteinExistence type="predicted"/>
<feature type="domain" description="Rubredoxin-like" evidence="6">
    <location>
        <begin position="174"/>
        <end position="208"/>
    </location>
</feature>
<evidence type="ECO:0000256" key="3">
    <source>
        <dbReference type="ARBA" id="ARBA00022723"/>
    </source>
</evidence>
<dbReference type="AlphaFoldDB" id="A0A926EM57"/>
<accession>A0A926EM57</accession>
<evidence type="ECO:0000256" key="5">
    <source>
        <dbReference type="ARBA" id="ARBA00023004"/>
    </source>
</evidence>
<evidence type="ECO:0000313" key="8">
    <source>
        <dbReference type="Proteomes" id="UP000623678"/>
    </source>
</evidence>
<name>A0A926EM57_9FIRM</name>
<dbReference type="InterPro" id="IPR024935">
    <property type="entry name" value="Rubredoxin_dom"/>
</dbReference>
<comment type="cofactor">
    <cofactor evidence="1">
        <name>Fe(3+)</name>
        <dbReference type="ChEBI" id="CHEBI:29034"/>
    </cofactor>
</comment>
<gene>
    <name evidence="7" type="ORF">H8705_10395</name>
</gene>
<keyword evidence="5" id="KW-0408">Iron</keyword>
<dbReference type="Gene3D" id="2.20.28.10">
    <property type="match status" value="2"/>
</dbReference>
<keyword evidence="8" id="KW-1185">Reference proteome</keyword>
<dbReference type="RefSeq" id="WP_262395709.1">
    <property type="nucleotide sequence ID" value="NZ_JACRTD010000007.1"/>
</dbReference>
<dbReference type="Pfam" id="PF21349">
    <property type="entry name" value="RUBY_RBDX"/>
    <property type="match status" value="1"/>
</dbReference>
<dbReference type="PROSITE" id="PS00202">
    <property type="entry name" value="RUBREDOXIN"/>
    <property type="match status" value="1"/>
</dbReference>
<dbReference type="GO" id="GO:0005506">
    <property type="term" value="F:iron ion binding"/>
    <property type="evidence" value="ECO:0007669"/>
    <property type="project" value="InterPro"/>
</dbReference>
<evidence type="ECO:0000259" key="6">
    <source>
        <dbReference type="PROSITE" id="PS50903"/>
    </source>
</evidence>
<dbReference type="PANTHER" id="PTHR48136:SF1">
    <property type="entry name" value="RUBREDOXIN-LIKE SUPERFAMILY PROTEIN"/>
    <property type="match status" value="1"/>
</dbReference>
<dbReference type="Proteomes" id="UP000623678">
    <property type="component" value="Unassembled WGS sequence"/>
</dbReference>
<keyword evidence="4" id="KW-0249">Electron transport</keyword>
<evidence type="ECO:0000256" key="4">
    <source>
        <dbReference type="ARBA" id="ARBA00022982"/>
    </source>
</evidence>
<organism evidence="7 8">
    <name type="scientific">Youxingia wuxianensis</name>
    <dbReference type="NCBI Taxonomy" id="2763678"/>
    <lineage>
        <taxon>Bacteria</taxon>
        <taxon>Bacillati</taxon>
        <taxon>Bacillota</taxon>
        <taxon>Clostridia</taxon>
        <taxon>Eubacteriales</taxon>
        <taxon>Oscillospiraceae</taxon>
        <taxon>Youxingia</taxon>
    </lineage>
</organism>
<dbReference type="PANTHER" id="PTHR48136">
    <property type="entry name" value="RUBREDOXIN-LIKE SUPERFAMILY PROTEIN"/>
    <property type="match status" value="1"/>
</dbReference>
<dbReference type="InterPro" id="IPR048574">
    <property type="entry name" value="RUBY_RBDX"/>
</dbReference>